<accession>A0A9D4RB87</accession>
<proteinExistence type="predicted"/>
<dbReference type="Gene3D" id="2.10.22.10">
    <property type="entry name" value="Antistasin, domain 1"/>
    <property type="match status" value="1"/>
</dbReference>
<feature type="compositionally biased region" description="Polar residues" evidence="3">
    <location>
        <begin position="112"/>
        <end position="129"/>
    </location>
</feature>
<dbReference type="PROSITE" id="PS51252">
    <property type="entry name" value="ANTISTASIN"/>
    <property type="match status" value="1"/>
</dbReference>
<dbReference type="GO" id="GO:0004867">
    <property type="term" value="F:serine-type endopeptidase inhibitor activity"/>
    <property type="evidence" value="ECO:0007669"/>
    <property type="project" value="UniProtKB-KW"/>
</dbReference>
<evidence type="ECO:0000259" key="4">
    <source>
        <dbReference type="PROSITE" id="PS51252"/>
    </source>
</evidence>
<evidence type="ECO:0000256" key="3">
    <source>
        <dbReference type="SAM" id="MobiDB-lite"/>
    </source>
</evidence>
<dbReference type="InterPro" id="IPR011061">
    <property type="entry name" value="Hirudin/antistatin"/>
</dbReference>
<evidence type="ECO:0000256" key="2">
    <source>
        <dbReference type="ARBA" id="ARBA00022900"/>
    </source>
</evidence>
<dbReference type="InterPro" id="IPR004094">
    <property type="entry name" value="Antistasin-like"/>
</dbReference>
<evidence type="ECO:0000256" key="1">
    <source>
        <dbReference type="ARBA" id="ARBA00022690"/>
    </source>
</evidence>
<feature type="domain" description="Antistasin-like" evidence="4">
    <location>
        <begin position="223"/>
        <end position="249"/>
    </location>
</feature>
<dbReference type="Pfam" id="PF02822">
    <property type="entry name" value="Antistasin"/>
    <property type="match status" value="1"/>
</dbReference>
<dbReference type="SUPFAM" id="SSF57262">
    <property type="entry name" value="Leech antihemostatic proteins"/>
    <property type="match status" value="1"/>
</dbReference>
<keyword evidence="6" id="KW-1185">Reference proteome</keyword>
<dbReference type="Proteomes" id="UP000828390">
    <property type="component" value="Unassembled WGS sequence"/>
</dbReference>
<organism evidence="5 6">
    <name type="scientific">Dreissena polymorpha</name>
    <name type="common">Zebra mussel</name>
    <name type="synonym">Mytilus polymorpha</name>
    <dbReference type="NCBI Taxonomy" id="45954"/>
    <lineage>
        <taxon>Eukaryota</taxon>
        <taxon>Metazoa</taxon>
        <taxon>Spiralia</taxon>
        <taxon>Lophotrochozoa</taxon>
        <taxon>Mollusca</taxon>
        <taxon>Bivalvia</taxon>
        <taxon>Autobranchia</taxon>
        <taxon>Heteroconchia</taxon>
        <taxon>Euheterodonta</taxon>
        <taxon>Imparidentia</taxon>
        <taxon>Neoheterodontei</taxon>
        <taxon>Myida</taxon>
        <taxon>Dreissenoidea</taxon>
        <taxon>Dreissenidae</taxon>
        <taxon>Dreissena</taxon>
    </lineage>
</organism>
<name>A0A9D4RB87_DREPO</name>
<reference evidence="5" key="1">
    <citation type="journal article" date="2019" name="bioRxiv">
        <title>The Genome of the Zebra Mussel, Dreissena polymorpha: A Resource for Invasive Species Research.</title>
        <authorList>
            <person name="McCartney M.A."/>
            <person name="Auch B."/>
            <person name="Kono T."/>
            <person name="Mallez S."/>
            <person name="Zhang Y."/>
            <person name="Obille A."/>
            <person name="Becker A."/>
            <person name="Abrahante J.E."/>
            <person name="Garbe J."/>
            <person name="Badalamenti J.P."/>
            <person name="Herman A."/>
            <person name="Mangelson H."/>
            <person name="Liachko I."/>
            <person name="Sullivan S."/>
            <person name="Sone E.D."/>
            <person name="Koren S."/>
            <person name="Silverstein K.A.T."/>
            <person name="Beckman K.B."/>
            <person name="Gohl D.M."/>
        </authorList>
    </citation>
    <scope>NUCLEOTIDE SEQUENCE</scope>
    <source>
        <strain evidence="5">Duluth1</strain>
        <tissue evidence="5">Whole animal</tissue>
    </source>
</reference>
<keyword evidence="1" id="KW-0646">Protease inhibitor</keyword>
<comment type="caution">
    <text evidence="5">The sequence shown here is derived from an EMBL/GenBank/DDBJ whole genome shotgun (WGS) entry which is preliminary data.</text>
</comment>
<feature type="compositionally biased region" description="Polar residues" evidence="3">
    <location>
        <begin position="145"/>
        <end position="171"/>
    </location>
</feature>
<gene>
    <name evidence="5" type="ORF">DPMN_022885</name>
</gene>
<dbReference type="EMBL" id="JAIWYP010000002">
    <property type="protein sequence ID" value="KAH3859995.1"/>
    <property type="molecule type" value="Genomic_DNA"/>
</dbReference>
<feature type="compositionally biased region" description="Low complexity" evidence="3">
    <location>
        <begin position="64"/>
        <end position="79"/>
    </location>
</feature>
<sequence length="257" mass="26801">MHNFKYYVIIMTCTFLETDGFLFDQVSNSLNCKGISLMCPMMCRHLDASGCVTCDCNTFDPSNPGGSGSHSLPSGTHTGNGTGDPSNPAGGDPSQPGASNHYDPSHPLASGNGIQTTGGSASQSTLPSASQATLQALTMTSFMTSTQTPQFSTKISPPLQSMMSSNQPPSVTSSFQQSLNTQSTSLMSTSTSITNFPLIMTTFGQQITSRPAIMTSTPAPFICPGVFNCSLDCTTGYQMNPSGCPLCQCAPIPTGLP</sequence>
<keyword evidence="2" id="KW-0722">Serine protease inhibitor</keyword>
<feature type="region of interest" description="Disordered" evidence="3">
    <location>
        <begin position="145"/>
        <end position="175"/>
    </location>
</feature>
<reference evidence="5" key="2">
    <citation type="submission" date="2020-11" db="EMBL/GenBank/DDBJ databases">
        <authorList>
            <person name="McCartney M.A."/>
            <person name="Auch B."/>
            <person name="Kono T."/>
            <person name="Mallez S."/>
            <person name="Becker A."/>
            <person name="Gohl D.M."/>
            <person name="Silverstein K.A.T."/>
            <person name="Koren S."/>
            <person name="Bechman K.B."/>
            <person name="Herman A."/>
            <person name="Abrahante J.E."/>
            <person name="Garbe J."/>
        </authorList>
    </citation>
    <scope>NUCLEOTIDE SEQUENCE</scope>
    <source>
        <strain evidence="5">Duluth1</strain>
        <tissue evidence="5">Whole animal</tissue>
    </source>
</reference>
<dbReference type="AlphaFoldDB" id="A0A9D4RB87"/>
<feature type="region of interest" description="Disordered" evidence="3">
    <location>
        <begin position="64"/>
        <end position="129"/>
    </location>
</feature>
<evidence type="ECO:0000313" key="6">
    <source>
        <dbReference type="Proteomes" id="UP000828390"/>
    </source>
</evidence>
<evidence type="ECO:0000313" key="5">
    <source>
        <dbReference type="EMBL" id="KAH3859995.1"/>
    </source>
</evidence>
<protein>
    <recommendedName>
        <fullName evidence="4">Antistasin-like domain-containing protein</fullName>
    </recommendedName>
</protein>
<dbReference type="OrthoDB" id="10021323at2759"/>